<organism evidence="2 3">
    <name type="scientific">Caldimonas brevitalea</name>
    <dbReference type="NCBI Taxonomy" id="413882"/>
    <lineage>
        <taxon>Bacteria</taxon>
        <taxon>Pseudomonadati</taxon>
        <taxon>Pseudomonadota</taxon>
        <taxon>Betaproteobacteria</taxon>
        <taxon>Burkholderiales</taxon>
        <taxon>Sphaerotilaceae</taxon>
        <taxon>Caldimonas</taxon>
    </lineage>
</organism>
<sequence length="349" mass="35758">MQQSGRPHVAFEVHESTQVGAVRRAAVQLAESLGFDEVAAGRVALVATELGTNLVRHAQRGRLLLGTVAGDEGEPSVELLSLDHGPGLGNVSNCLTDGYSTGGTPGTGLGAVRRLSNEFDLYSAVPAGTVIMARVAAGGRPAGGGAPTALPPPCAFTIGAVTLAAPGETVCGDAWAAVQDGPRAAVLVADGLGHGPQAAEAAQAAVALFETTPFGSPSAVLERAHQALRSTRGAAVAQALLDADQGHLLFAGAGNIAGRLISGVGDRSLVSQHGTVGLQIRRLQDTRYEWPAHALLVLHSDGIATRWDLSLAPGLLQHHPCVVAAWLLRDHLRGRDDATVVVLKRRGAA</sequence>
<dbReference type="InterPro" id="IPR003594">
    <property type="entry name" value="HATPase_dom"/>
</dbReference>
<dbReference type="InterPro" id="IPR001932">
    <property type="entry name" value="PPM-type_phosphatase-like_dom"/>
</dbReference>
<dbReference type="STRING" id="413882.AAW51_0714"/>
<dbReference type="PATRIC" id="fig|413882.6.peg.757"/>
<dbReference type="InterPro" id="IPR039248">
    <property type="entry name" value="Ptase_RsbX"/>
</dbReference>
<dbReference type="SMART" id="SM00331">
    <property type="entry name" value="PP2C_SIG"/>
    <property type="match status" value="1"/>
</dbReference>
<dbReference type="SUPFAM" id="SSF55874">
    <property type="entry name" value="ATPase domain of HSP90 chaperone/DNA topoisomerase II/histidine kinase"/>
    <property type="match status" value="1"/>
</dbReference>
<dbReference type="InterPro" id="IPR036457">
    <property type="entry name" value="PPM-type-like_dom_sf"/>
</dbReference>
<dbReference type="KEGG" id="pbh:AAW51_0714"/>
<evidence type="ECO:0000313" key="3">
    <source>
        <dbReference type="Proteomes" id="UP000035352"/>
    </source>
</evidence>
<dbReference type="AlphaFoldDB" id="A0A0G3BLI5"/>
<reference evidence="2 3" key="1">
    <citation type="submission" date="2015-05" db="EMBL/GenBank/DDBJ databases">
        <authorList>
            <person name="Tang B."/>
            <person name="Yu Y."/>
        </authorList>
    </citation>
    <scope>NUCLEOTIDE SEQUENCE [LARGE SCALE GENOMIC DNA]</scope>
    <source>
        <strain evidence="2 3">DSM 7029</strain>
    </source>
</reference>
<dbReference type="Gene3D" id="3.60.40.10">
    <property type="entry name" value="PPM-type phosphatase domain"/>
    <property type="match status" value="1"/>
</dbReference>
<dbReference type="RefSeq" id="WP_047193511.1">
    <property type="nucleotide sequence ID" value="NZ_CP011371.1"/>
</dbReference>
<dbReference type="PANTHER" id="PTHR35801:SF1">
    <property type="entry name" value="PHOSPHOSERINE PHOSPHATASE RSBX"/>
    <property type="match status" value="1"/>
</dbReference>
<dbReference type="EMBL" id="CP011371">
    <property type="protein sequence ID" value="AKJ27405.1"/>
    <property type="molecule type" value="Genomic_DNA"/>
</dbReference>
<dbReference type="Gene3D" id="3.30.565.10">
    <property type="entry name" value="Histidine kinase-like ATPase, C-terminal domain"/>
    <property type="match status" value="1"/>
</dbReference>
<dbReference type="InterPro" id="IPR036890">
    <property type="entry name" value="HATPase_C_sf"/>
</dbReference>
<evidence type="ECO:0000259" key="1">
    <source>
        <dbReference type="SMART" id="SM00331"/>
    </source>
</evidence>
<evidence type="ECO:0000313" key="2">
    <source>
        <dbReference type="EMBL" id="AKJ27405.1"/>
    </source>
</evidence>
<dbReference type="Proteomes" id="UP000035352">
    <property type="component" value="Chromosome"/>
</dbReference>
<name>A0A0G3BLI5_9BURK</name>
<gene>
    <name evidence="2" type="ORF">AAW51_0714</name>
</gene>
<keyword evidence="3" id="KW-1185">Reference proteome</keyword>
<dbReference type="Pfam" id="PF07228">
    <property type="entry name" value="SpoIIE"/>
    <property type="match status" value="1"/>
</dbReference>
<accession>A0A0G3BLI5</accession>
<dbReference type="PANTHER" id="PTHR35801">
    <property type="entry name" value="PHOSPHOSERINE PHOSPHATASE RSBX"/>
    <property type="match status" value="1"/>
</dbReference>
<protein>
    <submittedName>
        <fullName evidence="2">Phosphoserine phosphatase rsbX</fullName>
    </submittedName>
</protein>
<proteinExistence type="predicted"/>
<dbReference type="SUPFAM" id="SSF81606">
    <property type="entry name" value="PP2C-like"/>
    <property type="match status" value="1"/>
</dbReference>
<feature type="domain" description="PPM-type phosphatase" evidence="1">
    <location>
        <begin position="156"/>
        <end position="345"/>
    </location>
</feature>
<dbReference type="Pfam" id="PF13581">
    <property type="entry name" value="HATPase_c_2"/>
    <property type="match status" value="1"/>
</dbReference>